<dbReference type="RefSeq" id="WP_025701326.1">
    <property type="nucleotide sequence ID" value="NZ_JAUSUY010000016.1"/>
</dbReference>
<name>A0ABU3HB22_9BACL</name>
<gene>
    <name evidence="1" type="ORF">J2Z22_003595</name>
</gene>
<keyword evidence="2" id="KW-1185">Reference proteome</keyword>
<proteinExistence type="predicted"/>
<sequence>MEDLLHKLNKLTLKSVNRLPRSSYEELESFVEQRQAICEEISQEYNKIGKLNAEQKALLTSILAYDEVILNRMHRLKTEASDWLERKQHIRTQQNAYHSVQAGESYFIDWKK</sequence>
<dbReference type="EMBL" id="JAUSUY010000016">
    <property type="protein sequence ID" value="MDT3428005.1"/>
    <property type="molecule type" value="Genomic_DNA"/>
</dbReference>
<accession>A0ABU3HB22</accession>
<evidence type="ECO:0000313" key="2">
    <source>
        <dbReference type="Proteomes" id="UP001248709"/>
    </source>
</evidence>
<evidence type="ECO:0000313" key="1">
    <source>
        <dbReference type="EMBL" id="MDT3428005.1"/>
    </source>
</evidence>
<protein>
    <recommendedName>
        <fullName evidence="3">Flagellar protein FliT</fullName>
    </recommendedName>
</protein>
<organism evidence="1 2">
    <name type="scientific">Paenibacillus forsythiae</name>
    <dbReference type="NCBI Taxonomy" id="365616"/>
    <lineage>
        <taxon>Bacteria</taxon>
        <taxon>Bacillati</taxon>
        <taxon>Bacillota</taxon>
        <taxon>Bacilli</taxon>
        <taxon>Bacillales</taxon>
        <taxon>Paenibacillaceae</taxon>
        <taxon>Paenibacillus</taxon>
    </lineage>
</organism>
<evidence type="ECO:0008006" key="3">
    <source>
        <dbReference type="Google" id="ProtNLM"/>
    </source>
</evidence>
<comment type="caution">
    <text evidence="1">The sequence shown here is derived from an EMBL/GenBank/DDBJ whole genome shotgun (WGS) entry which is preliminary data.</text>
</comment>
<reference evidence="1 2" key="1">
    <citation type="submission" date="2023-07" db="EMBL/GenBank/DDBJ databases">
        <title>Genomic Encyclopedia of Type Strains, Phase IV (KMG-IV): sequencing the most valuable type-strain genomes for metagenomic binning, comparative biology and taxonomic classification.</title>
        <authorList>
            <person name="Goeker M."/>
        </authorList>
    </citation>
    <scope>NUCLEOTIDE SEQUENCE [LARGE SCALE GENOMIC DNA]</scope>
    <source>
        <strain evidence="1 2">T98</strain>
    </source>
</reference>
<dbReference type="Proteomes" id="UP001248709">
    <property type="component" value="Unassembled WGS sequence"/>
</dbReference>